<comment type="caution">
    <text evidence="7">The sequence shown here is derived from an EMBL/GenBank/DDBJ whole genome shotgun (WGS) entry which is preliminary data.</text>
</comment>
<evidence type="ECO:0000256" key="3">
    <source>
        <dbReference type="ARBA" id="ARBA00022795"/>
    </source>
</evidence>
<comment type="similarity">
    <text evidence="1 5">Belongs to the FlgD family.</text>
</comment>
<dbReference type="Gene3D" id="2.60.40.4070">
    <property type="match status" value="1"/>
</dbReference>
<dbReference type="AlphaFoldDB" id="A0A8J6TDC7"/>
<keyword evidence="7" id="KW-0966">Cell projection</keyword>
<dbReference type="InterPro" id="IPR025965">
    <property type="entry name" value="FlgD/Vpr_Ig-like"/>
</dbReference>
<keyword evidence="3 5" id="KW-1005">Bacterial flagellum biogenesis</keyword>
<evidence type="ECO:0000256" key="4">
    <source>
        <dbReference type="ARBA" id="ARBA00024746"/>
    </source>
</evidence>
<protein>
    <recommendedName>
        <fullName evidence="2 5">Basal-body rod modification protein FlgD</fullName>
    </recommendedName>
</protein>
<evidence type="ECO:0000256" key="1">
    <source>
        <dbReference type="ARBA" id="ARBA00010577"/>
    </source>
</evidence>
<evidence type="ECO:0000256" key="5">
    <source>
        <dbReference type="RuleBase" id="RU362076"/>
    </source>
</evidence>
<keyword evidence="7" id="KW-0282">Flagellum</keyword>
<gene>
    <name evidence="7" type="ORF">H8E41_00985</name>
</gene>
<dbReference type="GO" id="GO:0044781">
    <property type="term" value="P:bacterial-type flagellum organization"/>
    <property type="evidence" value="ECO:0007669"/>
    <property type="project" value="UniProtKB-UniRule"/>
</dbReference>
<feature type="domain" description="FlgD/Vpr Ig-like" evidence="6">
    <location>
        <begin position="101"/>
        <end position="176"/>
    </location>
</feature>
<dbReference type="InterPro" id="IPR005648">
    <property type="entry name" value="FlgD"/>
</dbReference>
<dbReference type="Pfam" id="PF13860">
    <property type="entry name" value="FlgD_ig"/>
    <property type="match status" value="1"/>
</dbReference>
<keyword evidence="7" id="KW-0969">Cilium</keyword>
<evidence type="ECO:0000259" key="6">
    <source>
        <dbReference type="Pfam" id="PF13860"/>
    </source>
</evidence>
<reference evidence="7 8" key="1">
    <citation type="submission" date="2020-08" db="EMBL/GenBank/DDBJ databases">
        <title>Bridging the membrane lipid divide: bacteria of the FCB group superphylum have the potential to synthesize archaeal ether lipids.</title>
        <authorList>
            <person name="Villanueva L."/>
            <person name="Von Meijenfeldt F.A.B."/>
            <person name="Westbye A.B."/>
            <person name="Yadav S."/>
            <person name="Hopmans E.C."/>
            <person name="Dutilh B.E."/>
            <person name="Sinninghe Damste J.S."/>
        </authorList>
    </citation>
    <scope>NUCLEOTIDE SEQUENCE [LARGE SCALE GENOMIC DNA]</scope>
    <source>
        <strain evidence="7">NIOZ-UU47</strain>
    </source>
</reference>
<name>A0A8J6TDC7_9BACT</name>
<dbReference type="EMBL" id="JACNJZ010000032">
    <property type="protein sequence ID" value="MBC8316448.1"/>
    <property type="molecule type" value="Genomic_DNA"/>
</dbReference>
<dbReference type="Gene3D" id="2.30.30.910">
    <property type="match status" value="1"/>
</dbReference>
<accession>A0A8J6TDC7</accession>
<evidence type="ECO:0000256" key="2">
    <source>
        <dbReference type="ARBA" id="ARBA00016013"/>
    </source>
</evidence>
<dbReference type="Proteomes" id="UP000614424">
    <property type="component" value="Unassembled WGS sequence"/>
</dbReference>
<organism evidence="7 8">
    <name type="scientific">Candidatus Desulfobia pelagia</name>
    <dbReference type="NCBI Taxonomy" id="2841692"/>
    <lineage>
        <taxon>Bacteria</taxon>
        <taxon>Pseudomonadati</taxon>
        <taxon>Thermodesulfobacteriota</taxon>
        <taxon>Desulfobulbia</taxon>
        <taxon>Desulfobulbales</taxon>
        <taxon>Desulfobulbaceae</taxon>
        <taxon>Candidatus Desulfobia</taxon>
    </lineage>
</organism>
<evidence type="ECO:0000313" key="7">
    <source>
        <dbReference type="EMBL" id="MBC8316448.1"/>
    </source>
</evidence>
<comment type="function">
    <text evidence="4 5">Required for flagellar hook formation. May act as a scaffolding protein.</text>
</comment>
<dbReference type="Pfam" id="PF03963">
    <property type="entry name" value="FlgD"/>
    <property type="match status" value="1"/>
</dbReference>
<proteinExistence type="inferred from homology"/>
<sequence>MAVSNVSTSIPMVQETSLYEPVGKSELDRQDFMTLFITQLQYQDPMKPMDSYEMASQLAQFSNMEATMKMADNMEALLDYQTSQNNLQLLTLLDKDVRILGNEIGVNGEEHGIGEFTLEDNADTCVVDIYDSGQHLVRTLDLGSMSADTYTLDWDGQDSLGEDVADGAYGYVVKAYDISGQEIGVEYQTVGKVTGLDFNSGKARLVMDNYISTDVGAVVGVN</sequence>
<evidence type="ECO:0000313" key="8">
    <source>
        <dbReference type="Proteomes" id="UP000614424"/>
    </source>
</evidence>